<keyword evidence="10" id="KW-0732">Signal</keyword>
<evidence type="ECO:0000256" key="1">
    <source>
        <dbReference type="ARBA" id="ARBA00004571"/>
    </source>
</evidence>
<evidence type="ECO:0000256" key="7">
    <source>
        <dbReference type="ARBA" id="ARBA00023237"/>
    </source>
</evidence>
<keyword evidence="7 8" id="KW-0998">Cell outer membrane</keyword>
<dbReference type="Gene3D" id="2.40.170.20">
    <property type="entry name" value="TonB-dependent receptor, beta-barrel domain"/>
    <property type="match status" value="1"/>
</dbReference>
<dbReference type="InterPro" id="IPR012910">
    <property type="entry name" value="Plug_dom"/>
</dbReference>
<dbReference type="InterPro" id="IPR023997">
    <property type="entry name" value="TonB-dep_OMP_SusC/RagA_CS"/>
</dbReference>
<dbReference type="Gene3D" id="2.60.40.1120">
    <property type="entry name" value="Carboxypeptidase-like, regulatory domain"/>
    <property type="match status" value="1"/>
</dbReference>
<gene>
    <name evidence="13" type="ORF">LG649_10300</name>
</gene>
<dbReference type="AlphaFoldDB" id="A0A9X1I3C9"/>
<dbReference type="NCBIfam" id="TIGR04057">
    <property type="entry name" value="SusC_RagA_signa"/>
    <property type="match status" value="1"/>
</dbReference>
<dbReference type="GO" id="GO:0009279">
    <property type="term" value="C:cell outer membrane"/>
    <property type="evidence" value="ECO:0007669"/>
    <property type="project" value="UniProtKB-SubCell"/>
</dbReference>
<dbReference type="Proteomes" id="UP001139199">
    <property type="component" value="Unassembled WGS sequence"/>
</dbReference>
<feature type="chain" id="PRO_5040742405" evidence="10">
    <location>
        <begin position="23"/>
        <end position="1050"/>
    </location>
</feature>
<dbReference type="FunFam" id="2.60.40.1120:FF:000003">
    <property type="entry name" value="Outer membrane protein Omp121"/>
    <property type="match status" value="1"/>
</dbReference>
<evidence type="ECO:0000313" key="13">
    <source>
        <dbReference type="EMBL" id="MCB4799239.1"/>
    </source>
</evidence>
<dbReference type="NCBIfam" id="TIGR04056">
    <property type="entry name" value="OMP_RagA_SusC"/>
    <property type="match status" value="1"/>
</dbReference>
<evidence type="ECO:0000256" key="10">
    <source>
        <dbReference type="SAM" id="SignalP"/>
    </source>
</evidence>
<keyword evidence="5 9" id="KW-0798">TonB box</keyword>
<dbReference type="InterPro" id="IPR023996">
    <property type="entry name" value="TonB-dep_OMP_SusC/RagA"/>
</dbReference>
<feature type="signal peptide" evidence="10">
    <location>
        <begin position="1"/>
        <end position="22"/>
    </location>
</feature>
<comment type="similarity">
    <text evidence="8 9">Belongs to the TonB-dependent receptor family.</text>
</comment>
<evidence type="ECO:0000259" key="12">
    <source>
        <dbReference type="Pfam" id="PF07715"/>
    </source>
</evidence>
<keyword evidence="3 8" id="KW-1134">Transmembrane beta strand</keyword>
<evidence type="ECO:0000313" key="14">
    <source>
        <dbReference type="Proteomes" id="UP001139199"/>
    </source>
</evidence>
<comment type="caution">
    <text evidence="13">The sequence shown here is derived from an EMBL/GenBank/DDBJ whole genome shotgun (WGS) entry which is preliminary data.</text>
</comment>
<dbReference type="Pfam" id="PF07715">
    <property type="entry name" value="Plug"/>
    <property type="match status" value="1"/>
</dbReference>
<dbReference type="SUPFAM" id="SSF56935">
    <property type="entry name" value="Porins"/>
    <property type="match status" value="1"/>
</dbReference>
<dbReference type="Pfam" id="PF00593">
    <property type="entry name" value="TonB_dep_Rec_b-barrel"/>
    <property type="match status" value="1"/>
</dbReference>
<accession>A0A9X1I3C9</accession>
<evidence type="ECO:0000256" key="4">
    <source>
        <dbReference type="ARBA" id="ARBA00022692"/>
    </source>
</evidence>
<keyword evidence="4 8" id="KW-0812">Transmembrane</keyword>
<dbReference type="EMBL" id="JAJAPW010000004">
    <property type="protein sequence ID" value="MCB4799239.1"/>
    <property type="molecule type" value="Genomic_DNA"/>
</dbReference>
<dbReference type="Pfam" id="PF13715">
    <property type="entry name" value="CarbopepD_reg_2"/>
    <property type="match status" value="1"/>
</dbReference>
<dbReference type="InterPro" id="IPR008969">
    <property type="entry name" value="CarboxyPept-like_regulatory"/>
</dbReference>
<protein>
    <submittedName>
        <fullName evidence="13">SusC/RagA family TonB-linked outer membrane protein</fullName>
    </submittedName>
</protein>
<evidence type="ECO:0000259" key="11">
    <source>
        <dbReference type="Pfam" id="PF00593"/>
    </source>
</evidence>
<keyword evidence="2 8" id="KW-0813">Transport</keyword>
<comment type="subcellular location">
    <subcellularLocation>
        <location evidence="1 8">Cell outer membrane</location>
        <topology evidence="1 8">Multi-pass membrane protein</topology>
    </subcellularLocation>
</comment>
<dbReference type="InterPro" id="IPR000531">
    <property type="entry name" value="Beta-barrel_TonB"/>
</dbReference>
<dbReference type="RefSeq" id="WP_226543750.1">
    <property type="nucleotide sequence ID" value="NZ_JAJAPW010000004.1"/>
</dbReference>
<keyword evidence="6 8" id="KW-0472">Membrane</keyword>
<feature type="domain" description="TonB-dependent receptor-like beta-barrel" evidence="11">
    <location>
        <begin position="449"/>
        <end position="1006"/>
    </location>
</feature>
<evidence type="ECO:0000256" key="5">
    <source>
        <dbReference type="ARBA" id="ARBA00023077"/>
    </source>
</evidence>
<evidence type="ECO:0000256" key="9">
    <source>
        <dbReference type="RuleBase" id="RU003357"/>
    </source>
</evidence>
<organism evidence="13 14">
    <name type="scientific">Neotamlana laminarinivorans</name>
    <dbReference type="NCBI Taxonomy" id="2883124"/>
    <lineage>
        <taxon>Bacteria</taxon>
        <taxon>Pseudomonadati</taxon>
        <taxon>Bacteroidota</taxon>
        <taxon>Flavobacteriia</taxon>
        <taxon>Flavobacteriales</taxon>
        <taxon>Flavobacteriaceae</taxon>
        <taxon>Neotamlana</taxon>
    </lineage>
</organism>
<evidence type="ECO:0000256" key="6">
    <source>
        <dbReference type="ARBA" id="ARBA00023136"/>
    </source>
</evidence>
<evidence type="ECO:0000256" key="2">
    <source>
        <dbReference type="ARBA" id="ARBA00022448"/>
    </source>
</evidence>
<dbReference type="Gene3D" id="2.170.130.10">
    <property type="entry name" value="TonB-dependent receptor, plug domain"/>
    <property type="match status" value="1"/>
</dbReference>
<dbReference type="InterPro" id="IPR036942">
    <property type="entry name" value="Beta-barrel_TonB_sf"/>
</dbReference>
<name>A0A9X1I3C9_9FLAO</name>
<proteinExistence type="inferred from homology"/>
<feature type="domain" description="TonB-dependent receptor plug" evidence="12">
    <location>
        <begin position="119"/>
        <end position="239"/>
    </location>
</feature>
<evidence type="ECO:0000256" key="8">
    <source>
        <dbReference type="PROSITE-ProRule" id="PRU01360"/>
    </source>
</evidence>
<dbReference type="InterPro" id="IPR037066">
    <property type="entry name" value="Plug_dom_sf"/>
</dbReference>
<reference evidence="13" key="1">
    <citation type="submission" date="2021-10" db="EMBL/GenBank/DDBJ databases">
        <title>Tamlana sargassums sp. nov., and Tamlana laminarinivorans sp. nov., two new bacteria isolated from the brown alga.</title>
        <authorList>
            <person name="Li J."/>
        </authorList>
    </citation>
    <scope>NUCLEOTIDE SEQUENCE</scope>
    <source>
        <strain evidence="13">PT2-4</strain>
    </source>
</reference>
<dbReference type="SUPFAM" id="SSF49464">
    <property type="entry name" value="Carboxypeptidase regulatory domain-like"/>
    <property type="match status" value="1"/>
</dbReference>
<evidence type="ECO:0000256" key="3">
    <source>
        <dbReference type="ARBA" id="ARBA00022452"/>
    </source>
</evidence>
<dbReference type="PROSITE" id="PS52016">
    <property type="entry name" value="TONB_DEPENDENT_REC_3"/>
    <property type="match status" value="1"/>
</dbReference>
<sequence>MKTKFSGILTLLLAFVVHLSFAQEKTISGMVSDGSGLPLPGATVLVKGTSNGTSTDFDGKYSITATQGSALVFSFVGYTTKEVLVGASNTINVTLTEDAEALDEVVVTALGIKREEKALGYSTQSVSTEDLTTVRDANIVNSLSGKIAGVNVTSASGAVGAESRIVIRGISTISGNTQPLIVVDGVVLDNSSYGDSGSSGGNSTPNGLADINQDDIETLNVLKGGAATSLYGMRGSNGVIVITTKSGSGNKGKLGINISSSVTLDNAYVLPDYQNSYGQGFDTNYFEFVDGVTGDGGVDESWGAPLDTGLEFIQWDSFDGEAKPWVSYPDNVKDFFETGLTTNNNISFSKSDENYSSRVSIGMTDQKGILYNTDLRKYNLGGKINMNLSDKWTVGLSANYIKTESDNLPSVGYGDANNQIGQLVWSARNVDWNALRDWKNLPTAFASGADDATPINWNLAYNNNPYWTLDTNTNTFDRNRLLGNININYQINDNFSVSAQTGIDYFSSLDTKKRAFGTYQSVRGSYEETQRTRYEINSQAILSYVANAGDFNFGANIGGSSMVNDYHRLYMEAPELQIPDLYNIANTRDGVSSVVTQFQSKQKINSIFGFADVSYKNYLFLSVTGRNDWASVLPVQNNSFFYPSITGSAIITDAFDISSELLSYLKVRGGWSKTGSAGPLSPYSIEPSFEYSTEPWDSTPVAFYPSTLWNPNIRNEDTVEKEIGFEARLFKNNLSLDVTYYNKETTDVIMAKDIDPSSGNTAYWDNVADITNKGIEVALSANVINNPDGFNLGFNVNFAKNVNEAQNIDDDPTTNNGQVVLGGLWYVDILAQEGEAVGAIYGSAFERSEDGAIIYENGLPQISATNKVLGNINPDWTGGLGINMSYKNVRLTTLFDVKKGGDIYSQTNVWGKYAGVLEETLVGRETGIVGDGVMSDGNGGYVDNNVVVSAQNYYKSAYSQNISESSVYDASFVKWRELSLTYTFPQKLISKAGVDQLSLALTARNLAILYKKVPHIDPESAFSNSTGSQGLEYAQIPPTRSLGLSLNLKF</sequence>
<dbReference type="InterPro" id="IPR039426">
    <property type="entry name" value="TonB-dep_rcpt-like"/>
</dbReference>
<keyword evidence="14" id="KW-1185">Reference proteome</keyword>